<reference evidence="2 3" key="1">
    <citation type="submission" date="2016-07" db="EMBL/GenBank/DDBJ databases">
        <title>Draft Genome Sequence of Methylobrevis pamukkalensis PK2.</title>
        <authorList>
            <person name="Vasilenko O.V."/>
            <person name="Doronina N.V."/>
            <person name="Shmareva M.N."/>
            <person name="Tarlachkov S.V."/>
            <person name="Mustakhimov I."/>
            <person name="Trotsenko Y.A."/>
        </authorList>
    </citation>
    <scope>NUCLEOTIDE SEQUENCE [LARGE SCALE GENOMIC DNA]</scope>
    <source>
        <strain evidence="2 3">PK2</strain>
    </source>
</reference>
<keyword evidence="1" id="KW-1133">Transmembrane helix</keyword>
<organism evidence="2 3">
    <name type="scientific">Methylobrevis pamukkalensis</name>
    <dbReference type="NCBI Taxonomy" id="1439726"/>
    <lineage>
        <taxon>Bacteria</taxon>
        <taxon>Pseudomonadati</taxon>
        <taxon>Pseudomonadota</taxon>
        <taxon>Alphaproteobacteria</taxon>
        <taxon>Hyphomicrobiales</taxon>
        <taxon>Pleomorphomonadaceae</taxon>
        <taxon>Methylobrevis</taxon>
    </lineage>
</organism>
<name>A0A1E3H196_9HYPH</name>
<evidence type="ECO:0000256" key="1">
    <source>
        <dbReference type="SAM" id="Phobius"/>
    </source>
</evidence>
<proteinExistence type="predicted"/>
<gene>
    <name evidence="2" type="ORF">A6302_03122</name>
</gene>
<keyword evidence="1" id="KW-0812">Transmembrane</keyword>
<feature type="transmembrane region" description="Helical" evidence="1">
    <location>
        <begin position="15"/>
        <end position="33"/>
    </location>
</feature>
<keyword evidence="3" id="KW-1185">Reference proteome</keyword>
<protein>
    <submittedName>
        <fullName evidence="2">Uncharacterized protein</fullName>
    </submittedName>
</protein>
<evidence type="ECO:0000313" key="2">
    <source>
        <dbReference type="EMBL" id="ODN69576.1"/>
    </source>
</evidence>
<dbReference type="Proteomes" id="UP000094622">
    <property type="component" value="Unassembled WGS sequence"/>
</dbReference>
<dbReference type="EMBL" id="MCRJ01000084">
    <property type="protein sequence ID" value="ODN69576.1"/>
    <property type="molecule type" value="Genomic_DNA"/>
</dbReference>
<evidence type="ECO:0000313" key="3">
    <source>
        <dbReference type="Proteomes" id="UP000094622"/>
    </source>
</evidence>
<accession>A0A1E3H196</accession>
<dbReference type="AlphaFoldDB" id="A0A1E3H196"/>
<sequence length="38" mass="4469">MHGRDRDPSDDPPRWWTWAIVAAWLLIAVRIVWSQVAP</sequence>
<comment type="caution">
    <text evidence="2">The sequence shown here is derived from an EMBL/GenBank/DDBJ whole genome shotgun (WGS) entry which is preliminary data.</text>
</comment>
<keyword evidence="1" id="KW-0472">Membrane</keyword>